<protein>
    <submittedName>
        <fullName evidence="1">Uncharacterized protein</fullName>
    </submittedName>
</protein>
<gene>
    <name evidence="1" type="primary">WBGene00284293</name>
</gene>
<name>A0A2A6C1A3_PRIPA</name>
<accession>A0A2A6C1A3</accession>
<dbReference type="EnsemblMetazoa" id="PPA45924.1">
    <property type="protein sequence ID" value="PPA45924.1"/>
    <property type="gene ID" value="WBGene00284293"/>
</dbReference>
<keyword evidence="2" id="KW-1185">Reference proteome</keyword>
<evidence type="ECO:0000313" key="1">
    <source>
        <dbReference type="EnsemblMetazoa" id="PPA45924.1"/>
    </source>
</evidence>
<evidence type="ECO:0000313" key="2">
    <source>
        <dbReference type="Proteomes" id="UP000005239"/>
    </source>
</evidence>
<dbReference type="Proteomes" id="UP000005239">
    <property type="component" value="Unassembled WGS sequence"/>
</dbReference>
<accession>A0A8R1Z7X5</accession>
<reference evidence="2" key="1">
    <citation type="journal article" date="2008" name="Nat. Genet.">
        <title>The Pristionchus pacificus genome provides a unique perspective on nematode lifestyle and parasitism.</title>
        <authorList>
            <person name="Dieterich C."/>
            <person name="Clifton S.W."/>
            <person name="Schuster L.N."/>
            <person name="Chinwalla A."/>
            <person name="Delehaunty K."/>
            <person name="Dinkelacker I."/>
            <person name="Fulton L."/>
            <person name="Fulton R."/>
            <person name="Godfrey J."/>
            <person name="Minx P."/>
            <person name="Mitreva M."/>
            <person name="Roeseler W."/>
            <person name="Tian H."/>
            <person name="Witte H."/>
            <person name="Yang S.P."/>
            <person name="Wilson R.K."/>
            <person name="Sommer R.J."/>
        </authorList>
    </citation>
    <scope>NUCLEOTIDE SEQUENCE [LARGE SCALE GENOMIC DNA]</scope>
    <source>
        <strain evidence="2">PS312</strain>
    </source>
</reference>
<organism evidence="1 2">
    <name type="scientific">Pristionchus pacificus</name>
    <name type="common">Parasitic nematode worm</name>
    <dbReference type="NCBI Taxonomy" id="54126"/>
    <lineage>
        <taxon>Eukaryota</taxon>
        <taxon>Metazoa</taxon>
        <taxon>Ecdysozoa</taxon>
        <taxon>Nematoda</taxon>
        <taxon>Chromadorea</taxon>
        <taxon>Rhabditida</taxon>
        <taxon>Rhabditina</taxon>
        <taxon>Diplogasteromorpha</taxon>
        <taxon>Diplogasteroidea</taxon>
        <taxon>Neodiplogasteridae</taxon>
        <taxon>Pristionchus</taxon>
    </lineage>
</organism>
<proteinExistence type="predicted"/>
<reference evidence="1" key="2">
    <citation type="submission" date="2022-06" db="UniProtKB">
        <authorList>
            <consortium name="EnsemblMetazoa"/>
        </authorList>
    </citation>
    <scope>IDENTIFICATION</scope>
    <source>
        <strain evidence="1">PS312</strain>
    </source>
</reference>
<sequence>MDWSPDAFASNPMRTSATTRSLRPSIERVMNESRAVDVKNEFCLFILTHKGPRRDVILHEER</sequence>
<dbReference type="AlphaFoldDB" id="A0A2A6C1A3"/>